<protein>
    <submittedName>
        <fullName evidence="2">Uncharacterized protein</fullName>
    </submittedName>
</protein>
<keyword evidence="1" id="KW-0472">Membrane</keyword>
<gene>
    <name evidence="2" type="primary">101891753</name>
</gene>
<organism evidence="2">
    <name type="scientific">Musca domestica</name>
    <name type="common">House fly</name>
    <dbReference type="NCBI Taxonomy" id="7370"/>
    <lineage>
        <taxon>Eukaryota</taxon>
        <taxon>Metazoa</taxon>
        <taxon>Ecdysozoa</taxon>
        <taxon>Arthropoda</taxon>
        <taxon>Hexapoda</taxon>
        <taxon>Insecta</taxon>
        <taxon>Pterygota</taxon>
        <taxon>Neoptera</taxon>
        <taxon>Endopterygota</taxon>
        <taxon>Diptera</taxon>
        <taxon>Brachycera</taxon>
        <taxon>Muscomorpha</taxon>
        <taxon>Muscoidea</taxon>
        <taxon>Muscidae</taxon>
        <taxon>Musca</taxon>
    </lineage>
</organism>
<keyword evidence="1" id="KW-0812">Transmembrane</keyword>
<name>A0A1I8MXD3_MUSDO</name>
<sequence>MLWDERELENLLTSIYDGWRDLMDNKSDPRTRDWFLMSSPFPTIAISITYAYIVKVSTKFIRKNQISMKVI</sequence>
<reference evidence="2" key="1">
    <citation type="submission" date="2020-05" db="UniProtKB">
        <authorList>
            <consortium name="EnsemblMetazoa"/>
        </authorList>
    </citation>
    <scope>IDENTIFICATION</scope>
    <source>
        <strain evidence="2">Aabys</strain>
    </source>
</reference>
<dbReference type="AlphaFoldDB" id="A0A1I8MXD3"/>
<evidence type="ECO:0000313" key="2">
    <source>
        <dbReference type="EnsemblMetazoa" id="MDOA009396-PA"/>
    </source>
</evidence>
<proteinExistence type="predicted"/>
<keyword evidence="1" id="KW-1133">Transmembrane helix</keyword>
<evidence type="ECO:0000256" key="1">
    <source>
        <dbReference type="SAM" id="Phobius"/>
    </source>
</evidence>
<dbReference type="VEuPathDB" id="VectorBase:MDOA009396"/>
<dbReference type="VEuPathDB" id="VectorBase:MDOMA2_006728"/>
<dbReference type="EnsemblMetazoa" id="MDOA009396-RA">
    <property type="protein sequence ID" value="MDOA009396-PA"/>
    <property type="gene ID" value="MDOA009396"/>
</dbReference>
<feature type="transmembrane region" description="Helical" evidence="1">
    <location>
        <begin position="34"/>
        <end position="53"/>
    </location>
</feature>
<accession>A0A1I8MXD3</accession>